<reference evidence="2 3" key="1">
    <citation type="journal article" date="2023" name="Commun. Biol.">
        <title>Genome analysis of Parmales, the sister group of diatoms, reveals the evolutionary specialization of diatoms from phago-mixotrophs to photoautotrophs.</title>
        <authorList>
            <person name="Ban H."/>
            <person name="Sato S."/>
            <person name="Yoshikawa S."/>
            <person name="Yamada K."/>
            <person name="Nakamura Y."/>
            <person name="Ichinomiya M."/>
            <person name="Sato N."/>
            <person name="Blanc-Mathieu R."/>
            <person name="Endo H."/>
            <person name="Kuwata A."/>
            <person name="Ogata H."/>
        </authorList>
    </citation>
    <scope>NUCLEOTIDE SEQUENCE [LARGE SCALE GENOMIC DNA]</scope>
</reference>
<accession>A0ABQ6NBI5</accession>
<dbReference type="InterPro" id="IPR004963">
    <property type="entry name" value="PAE/NOTUM"/>
</dbReference>
<evidence type="ECO:0000256" key="1">
    <source>
        <dbReference type="SAM" id="MobiDB-lite"/>
    </source>
</evidence>
<proteinExistence type="predicted"/>
<name>A0ABQ6NBI5_9STRA</name>
<keyword evidence="3" id="KW-1185">Reference proteome</keyword>
<feature type="region of interest" description="Disordered" evidence="1">
    <location>
        <begin position="1"/>
        <end position="21"/>
    </location>
</feature>
<evidence type="ECO:0000313" key="3">
    <source>
        <dbReference type="Proteomes" id="UP001165060"/>
    </source>
</evidence>
<feature type="compositionally biased region" description="Polar residues" evidence="1">
    <location>
        <begin position="12"/>
        <end position="21"/>
    </location>
</feature>
<dbReference type="Proteomes" id="UP001165060">
    <property type="component" value="Unassembled WGS sequence"/>
</dbReference>
<comment type="caution">
    <text evidence="2">The sequence shown here is derived from an EMBL/GenBank/DDBJ whole genome shotgun (WGS) entry which is preliminary data.</text>
</comment>
<evidence type="ECO:0008006" key="4">
    <source>
        <dbReference type="Google" id="ProtNLM"/>
    </source>
</evidence>
<gene>
    <name evidence="2" type="ORF">TeGR_g2927</name>
</gene>
<dbReference type="Pfam" id="PF03283">
    <property type="entry name" value="PAE"/>
    <property type="match status" value="1"/>
</dbReference>
<sequence length="182" mass="19206">MSSDDACPLSAMDTSSTTSTLVDPGGESRCIFSDSGPFKFQVWPGASDKLLLYFQGGGACWDRVSTAAGLCTTSSSPTTSDPGLFCRSDCPAEHPFSDYTIVQVLYCSGDAHVGNVTRPYSDSKGEPVSQTGGVNAQMTLDWIKAQTDFFERFSSLVLMGCSAGSLGVQAWSHEVLAQLGDA</sequence>
<feature type="non-terminal residue" evidence="2">
    <location>
        <position position="182"/>
    </location>
</feature>
<organism evidence="2 3">
    <name type="scientific">Tetraparma gracilis</name>
    <dbReference type="NCBI Taxonomy" id="2962635"/>
    <lineage>
        <taxon>Eukaryota</taxon>
        <taxon>Sar</taxon>
        <taxon>Stramenopiles</taxon>
        <taxon>Ochrophyta</taxon>
        <taxon>Bolidophyceae</taxon>
        <taxon>Parmales</taxon>
        <taxon>Triparmaceae</taxon>
        <taxon>Tetraparma</taxon>
    </lineage>
</organism>
<dbReference type="EMBL" id="BRYB01006667">
    <property type="protein sequence ID" value="GMI54638.1"/>
    <property type="molecule type" value="Genomic_DNA"/>
</dbReference>
<protein>
    <recommendedName>
        <fullName evidence="4">Pectin acetylesterase</fullName>
    </recommendedName>
</protein>
<evidence type="ECO:0000313" key="2">
    <source>
        <dbReference type="EMBL" id="GMI54638.1"/>
    </source>
</evidence>